<evidence type="ECO:0000313" key="13">
    <source>
        <dbReference type="Proteomes" id="UP000663699"/>
    </source>
</evidence>
<dbReference type="Gene3D" id="3.30.40.10">
    <property type="entry name" value="Zinc/RING finger domain, C3HC4 (zinc finger)"/>
    <property type="match status" value="1"/>
</dbReference>
<dbReference type="GO" id="GO:0070985">
    <property type="term" value="C:transcription factor TFIIK complex"/>
    <property type="evidence" value="ECO:0007669"/>
    <property type="project" value="UniProtKB-ARBA"/>
</dbReference>
<evidence type="ECO:0000259" key="11">
    <source>
        <dbReference type="PROSITE" id="PS50089"/>
    </source>
</evidence>
<gene>
    <name evidence="12" type="ORF">MERGE_000858</name>
</gene>
<dbReference type="PANTHER" id="PTHR12683">
    <property type="entry name" value="CDK-ACTIVATING KINASE ASSEMBLY FACTOR MAT1"/>
    <property type="match status" value="1"/>
</dbReference>
<accession>A0A899G588</accession>
<evidence type="ECO:0000256" key="5">
    <source>
        <dbReference type="ARBA" id="ARBA00022833"/>
    </source>
</evidence>
<evidence type="ECO:0000313" key="12">
    <source>
        <dbReference type="EMBL" id="QSL66478.1"/>
    </source>
</evidence>
<evidence type="ECO:0000256" key="3">
    <source>
        <dbReference type="ARBA" id="ARBA00022723"/>
    </source>
</evidence>
<dbReference type="EMBL" id="CP054543">
    <property type="protein sequence ID" value="QSL66478.1"/>
    <property type="molecule type" value="Genomic_DNA"/>
</dbReference>
<keyword evidence="4 9" id="KW-0863">Zinc-finger</keyword>
<feature type="domain" description="RING-type" evidence="11">
    <location>
        <begin position="17"/>
        <end position="61"/>
    </location>
</feature>
<dbReference type="InterPro" id="IPR015877">
    <property type="entry name" value="MAT1_centre"/>
</dbReference>
<dbReference type="InterPro" id="IPR017907">
    <property type="entry name" value="Znf_RING_CS"/>
</dbReference>
<dbReference type="GO" id="GO:0061575">
    <property type="term" value="F:cyclin-dependent protein serine/threonine kinase activator activity"/>
    <property type="evidence" value="ECO:0007669"/>
    <property type="project" value="InterPro"/>
</dbReference>
<evidence type="ECO:0000256" key="9">
    <source>
        <dbReference type="PROSITE-ProRule" id="PRU00175"/>
    </source>
</evidence>
<keyword evidence="6" id="KW-0539">Nucleus</keyword>
<dbReference type="AlphaFoldDB" id="A0A899G588"/>
<dbReference type="SMART" id="SM00184">
    <property type="entry name" value="RING"/>
    <property type="match status" value="1"/>
</dbReference>
<protein>
    <recommendedName>
        <fullName evidence="2">RNA polymerase II transcription factor B subunit 3</fullName>
    </recommendedName>
    <alternativeName>
        <fullName evidence="8">RNA polymerase II transcription factor B 38 kDa subunit</fullName>
    </alternativeName>
    <alternativeName>
        <fullName evidence="7">RNA polymerase II transcription factor B p38 subunit</fullName>
    </alternativeName>
</protein>
<evidence type="ECO:0000256" key="7">
    <source>
        <dbReference type="ARBA" id="ARBA00029873"/>
    </source>
</evidence>
<dbReference type="CDD" id="cd16573">
    <property type="entry name" value="RING-HC_TFB3-like"/>
    <property type="match status" value="1"/>
</dbReference>
<evidence type="ECO:0000256" key="8">
    <source>
        <dbReference type="ARBA" id="ARBA00033277"/>
    </source>
</evidence>
<sequence>MKTGPEERISLKTGEKCPICRNDPYLNPNMKFLINPECYHKMCESCVSRIFTLGPSPCPKCGKILRKGRFREQTFEDVAIEREVDIRKRISKICNKRPEDFETLAQYNDYLEEVESMTFNLVNNIEVEETEAKLIAYEAFNKKSIMLNAQKAELEAQMMAQNDDRLKREKKISQEMIIKEKEAEHVEKEEFKQELIRELASSDKQASKIVEQSNALSLKRSTIRKQRAAYEAKIAIAALPTFQNSCLNKDEQKLDVFSPMAGQNKENTLYVVKETYNDSFLKPLLENKTIRGGGFNVNDVYKRVLFEAFASLYFENPSNKSQTNPP</sequence>
<dbReference type="InterPro" id="IPR004575">
    <property type="entry name" value="MAT1/Tfb3"/>
</dbReference>
<proteinExistence type="predicted"/>
<comment type="subcellular location">
    <subcellularLocation>
        <location evidence="1">Nucleus</location>
    </subcellularLocation>
</comment>
<dbReference type="SUPFAM" id="SSF57850">
    <property type="entry name" value="RING/U-box"/>
    <property type="match status" value="1"/>
</dbReference>
<evidence type="ECO:0000256" key="4">
    <source>
        <dbReference type="ARBA" id="ARBA00022771"/>
    </source>
</evidence>
<dbReference type="NCBIfam" id="TIGR00570">
    <property type="entry name" value="cdk7"/>
    <property type="match status" value="1"/>
</dbReference>
<evidence type="ECO:0000256" key="10">
    <source>
        <dbReference type="SAM" id="Coils"/>
    </source>
</evidence>
<keyword evidence="3" id="KW-0479">Metal-binding</keyword>
<dbReference type="GO" id="GO:0008270">
    <property type="term" value="F:zinc ion binding"/>
    <property type="evidence" value="ECO:0007669"/>
    <property type="project" value="UniProtKB-KW"/>
</dbReference>
<keyword evidence="10" id="KW-0175">Coiled coil</keyword>
<dbReference type="InterPro" id="IPR001841">
    <property type="entry name" value="Znf_RING"/>
</dbReference>
<dbReference type="PROSITE" id="PS00518">
    <property type="entry name" value="ZF_RING_1"/>
    <property type="match status" value="1"/>
</dbReference>
<dbReference type="GO" id="GO:0006357">
    <property type="term" value="P:regulation of transcription by RNA polymerase II"/>
    <property type="evidence" value="ECO:0007669"/>
    <property type="project" value="TreeGrafter"/>
</dbReference>
<evidence type="ECO:0000256" key="1">
    <source>
        <dbReference type="ARBA" id="ARBA00004123"/>
    </source>
</evidence>
<organism evidence="12 13">
    <name type="scientific">Pneumocystis wakefieldiae</name>
    <dbReference type="NCBI Taxonomy" id="38082"/>
    <lineage>
        <taxon>Eukaryota</taxon>
        <taxon>Fungi</taxon>
        <taxon>Dikarya</taxon>
        <taxon>Ascomycota</taxon>
        <taxon>Taphrinomycotina</taxon>
        <taxon>Pneumocystomycetes</taxon>
        <taxon>Pneumocystaceae</taxon>
        <taxon>Pneumocystis</taxon>
    </lineage>
</organism>
<dbReference type="PANTHER" id="PTHR12683:SF13">
    <property type="entry name" value="CDK-ACTIVATING KINASE ASSEMBLY FACTOR MAT1"/>
    <property type="match status" value="1"/>
</dbReference>
<keyword evidence="13" id="KW-1185">Reference proteome</keyword>
<dbReference type="PROSITE" id="PS50089">
    <property type="entry name" value="ZF_RING_2"/>
    <property type="match status" value="1"/>
</dbReference>
<keyword evidence="5" id="KW-0862">Zinc</keyword>
<feature type="coiled-coil region" evidence="10">
    <location>
        <begin position="137"/>
        <end position="198"/>
    </location>
</feature>
<evidence type="ECO:0000256" key="6">
    <source>
        <dbReference type="ARBA" id="ARBA00023242"/>
    </source>
</evidence>
<dbReference type="OrthoDB" id="5963at2759"/>
<dbReference type="InterPro" id="IPR013083">
    <property type="entry name" value="Znf_RING/FYVE/PHD"/>
</dbReference>
<dbReference type="FunFam" id="3.30.40.10:FF:000037">
    <property type="entry name" value="Cdk-activating kinase assembly factor MAT1, centre"/>
    <property type="match status" value="1"/>
</dbReference>
<dbReference type="Proteomes" id="UP000663699">
    <property type="component" value="Chromosome 12"/>
</dbReference>
<reference evidence="12" key="1">
    <citation type="submission" date="2020-06" db="EMBL/GenBank/DDBJ databases">
        <title>Genomes of multiple members of Pneumocystis genus reveal paths to human pathogen Pneumocystis jirovecii.</title>
        <authorList>
            <person name="Cisse O.H."/>
            <person name="Ma L."/>
            <person name="Dekker J."/>
            <person name="Khil P."/>
            <person name="Jo J."/>
            <person name="Brenchley J."/>
            <person name="Blair R."/>
            <person name="Pahar B."/>
            <person name="Chabe M."/>
            <person name="Van Rompay K.A."/>
            <person name="Keesler R."/>
            <person name="Sukura A."/>
            <person name="Hirsch V."/>
            <person name="Kutty G."/>
            <person name="Liu Y."/>
            <person name="Peng L."/>
            <person name="Chen J."/>
            <person name="Song J."/>
            <person name="Weissenbacher-Lang C."/>
            <person name="Xu J."/>
            <person name="Upham N.S."/>
            <person name="Stajich J.E."/>
            <person name="Cuomo C.A."/>
            <person name="Cushion M.T."/>
            <person name="Kovacs J.A."/>
        </authorList>
    </citation>
    <scope>NUCLEOTIDE SEQUENCE</scope>
    <source>
        <strain evidence="12">2A</strain>
    </source>
</reference>
<evidence type="ECO:0000256" key="2">
    <source>
        <dbReference type="ARBA" id="ARBA00022257"/>
    </source>
</evidence>
<dbReference type="Pfam" id="PF06391">
    <property type="entry name" value="MAT1"/>
    <property type="match status" value="1"/>
</dbReference>
<name>A0A899G588_9ASCO</name>
<dbReference type="GO" id="GO:0006289">
    <property type="term" value="P:nucleotide-excision repair"/>
    <property type="evidence" value="ECO:0007669"/>
    <property type="project" value="InterPro"/>
</dbReference>
<dbReference type="Pfam" id="PF17121">
    <property type="entry name" value="zf-C3HC4_5"/>
    <property type="match status" value="1"/>
</dbReference>